<reference evidence="9" key="1">
    <citation type="journal article" date="2020" name="Stud. Mycol.">
        <title>101 Dothideomycetes genomes: a test case for predicting lifestyles and emergence of pathogens.</title>
        <authorList>
            <person name="Haridas S."/>
            <person name="Albert R."/>
            <person name="Binder M."/>
            <person name="Bloem J."/>
            <person name="Labutti K."/>
            <person name="Salamov A."/>
            <person name="Andreopoulos B."/>
            <person name="Baker S."/>
            <person name="Barry K."/>
            <person name="Bills G."/>
            <person name="Bluhm B."/>
            <person name="Cannon C."/>
            <person name="Castanera R."/>
            <person name="Culley D."/>
            <person name="Daum C."/>
            <person name="Ezra D."/>
            <person name="Gonzalez J."/>
            <person name="Henrissat B."/>
            <person name="Kuo A."/>
            <person name="Liang C."/>
            <person name="Lipzen A."/>
            <person name="Lutzoni F."/>
            <person name="Magnuson J."/>
            <person name="Mondo S."/>
            <person name="Nolan M."/>
            <person name="Ohm R."/>
            <person name="Pangilinan J."/>
            <person name="Park H.-J."/>
            <person name="Ramirez L."/>
            <person name="Alfaro M."/>
            <person name="Sun H."/>
            <person name="Tritt A."/>
            <person name="Yoshinaga Y."/>
            <person name="Zwiers L.-H."/>
            <person name="Turgeon B."/>
            <person name="Goodwin S."/>
            <person name="Spatafora J."/>
            <person name="Crous P."/>
            <person name="Grigoriev I."/>
        </authorList>
    </citation>
    <scope>NUCLEOTIDE SEQUENCE</scope>
    <source>
        <strain evidence="9">CBS 269.34</strain>
    </source>
</reference>
<feature type="region of interest" description="Disordered" evidence="7">
    <location>
        <begin position="74"/>
        <end position="179"/>
    </location>
</feature>
<protein>
    <recommendedName>
        <fullName evidence="8">Homeobox domain-containing protein</fullName>
    </recommendedName>
</protein>
<feature type="compositionally biased region" description="Basic and acidic residues" evidence="7">
    <location>
        <begin position="93"/>
        <end position="107"/>
    </location>
</feature>
<evidence type="ECO:0000259" key="8">
    <source>
        <dbReference type="PROSITE" id="PS50071"/>
    </source>
</evidence>
<dbReference type="AlphaFoldDB" id="A0A6A6R956"/>
<dbReference type="PROSITE" id="PS50071">
    <property type="entry name" value="HOMEOBOX_2"/>
    <property type="match status" value="1"/>
</dbReference>
<feature type="region of interest" description="Disordered" evidence="7">
    <location>
        <begin position="327"/>
        <end position="383"/>
    </location>
</feature>
<evidence type="ECO:0000256" key="4">
    <source>
        <dbReference type="ARBA" id="ARBA00023242"/>
    </source>
</evidence>
<dbReference type="PANTHER" id="PTHR24208">
    <property type="entry name" value="LIM/HOMEOBOX PROTEIN LHX"/>
    <property type="match status" value="1"/>
</dbReference>
<evidence type="ECO:0000256" key="5">
    <source>
        <dbReference type="PROSITE-ProRule" id="PRU00108"/>
    </source>
</evidence>
<dbReference type="SUPFAM" id="SSF46689">
    <property type="entry name" value="Homeodomain-like"/>
    <property type="match status" value="1"/>
</dbReference>
<keyword evidence="2 5" id="KW-0238">DNA-binding</keyword>
<dbReference type="OrthoDB" id="6159439at2759"/>
<dbReference type="GO" id="GO:0000977">
    <property type="term" value="F:RNA polymerase II transcription regulatory region sequence-specific DNA binding"/>
    <property type="evidence" value="ECO:0007669"/>
    <property type="project" value="TreeGrafter"/>
</dbReference>
<dbReference type="Gene3D" id="1.10.10.60">
    <property type="entry name" value="Homeodomain-like"/>
    <property type="match status" value="1"/>
</dbReference>
<dbReference type="GO" id="GO:0005634">
    <property type="term" value="C:nucleus"/>
    <property type="evidence" value="ECO:0007669"/>
    <property type="project" value="UniProtKB-SubCell"/>
</dbReference>
<evidence type="ECO:0000313" key="9">
    <source>
        <dbReference type="EMBL" id="KAF2500340.1"/>
    </source>
</evidence>
<keyword evidence="3 5" id="KW-0371">Homeobox</keyword>
<evidence type="ECO:0000256" key="6">
    <source>
        <dbReference type="RuleBase" id="RU000682"/>
    </source>
</evidence>
<feature type="domain" description="Homeobox" evidence="8">
    <location>
        <begin position="186"/>
        <end position="247"/>
    </location>
</feature>
<dbReference type="CDD" id="cd00086">
    <property type="entry name" value="homeodomain"/>
    <property type="match status" value="1"/>
</dbReference>
<evidence type="ECO:0000256" key="2">
    <source>
        <dbReference type="ARBA" id="ARBA00023125"/>
    </source>
</evidence>
<dbReference type="SMART" id="SM00389">
    <property type="entry name" value="HOX"/>
    <property type="match status" value="1"/>
</dbReference>
<dbReference type="InterPro" id="IPR050453">
    <property type="entry name" value="LIM_Homeobox_TF"/>
</dbReference>
<feature type="DNA-binding region" description="Homeobox" evidence="5">
    <location>
        <begin position="188"/>
        <end position="248"/>
    </location>
</feature>
<feature type="compositionally biased region" description="Polar residues" evidence="7">
    <location>
        <begin position="574"/>
        <end position="583"/>
    </location>
</feature>
<feature type="compositionally biased region" description="Acidic residues" evidence="7">
    <location>
        <begin position="150"/>
        <end position="162"/>
    </location>
</feature>
<dbReference type="PANTHER" id="PTHR24208:SF166">
    <property type="entry name" value="LIM HOMEOBOX TRANSCRIPTION FACTOR 1 ALPHA, ISOFORM B"/>
    <property type="match status" value="1"/>
</dbReference>
<keyword evidence="4 5" id="KW-0539">Nucleus</keyword>
<evidence type="ECO:0000256" key="7">
    <source>
        <dbReference type="SAM" id="MobiDB-lite"/>
    </source>
</evidence>
<evidence type="ECO:0000313" key="10">
    <source>
        <dbReference type="Proteomes" id="UP000799750"/>
    </source>
</evidence>
<comment type="subcellular location">
    <subcellularLocation>
        <location evidence="1 5 6">Nucleus</location>
    </subcellularLocation>
</comment>
<keyword evidence="10" id="KW-1185">Reference proteome</keyword>
<dbReference type="InterPro" id="IPR001356">
    <property type="entry name" value="HD"/>
</dbReference>
<dbReference type="EMBL" id="MU004183">
    <property type="protein sequence ID" value="KAF2500340.1"/>
    <property type="molecule type" value="Genomic_DNA"/>
</dbReference>
<evidence type="ECO:0000256" key="3">
    <source>
        <dbReference type="ARBA" id="ARBA00023155"/>
    </source>
</evidence>
<feature type="compositionally biased region" description="Polar residues" evidence="7">
    <location>
        <begin position="334"/>
        <end position="350"/>
    </location>
</feature>
<evidence type="ECO:0000256" key="1">
    <source>
        <dbReference type="ARBA" id="ARBA00004123"/>
    </source>
</evidence>
<gene>
    <name evidence="9" type="ORF">BU16DRAFT_244230</name>
</gene>
<dbReference type="Proteomes" id="UP000799750">
    <property type="component" value="Unassembled WGS sequence"/>
</dbReference>
<dbReference type="InterPro" id="IPR009057">
    <property type="entry name" value="Homeodomain-like_sf"/>
</dbReference>
<dbReference type="GO" id="GO:0000981">
    <property type="term" value="F:DNA-binding transcription factor activity, RNA polymerase II-specific"/>
    <property type="evidence" value="ECO:0007669"/>
    <property type="project" value="TreeGrafter"/>
</dbReference>
<feature type="region of interest" description="Disordered" evidence="7">
    <location>
        <begin position="564"/>
        <end position="583"/>
    </location>
</feature>
<feature type="compositionally biased region" description="Polar residues" evidence="7">
    <location>
        <begin position="404"/>
        <end position="430"/>
    </location>
</feature>
<organism evidence="9 10">
    <name type="scientific">Lophium mytilinum</name>
    <dbReference type="NCBI Taxonomy" id="390894"/>
    <lineage>
        <taxon>Eukaryota</taxon>
        <taxon>Fungi</taxon>
        <taxon>Dikarya</taxon>
        <taxon>Ascomycota</taxon>
        <taxon>Pezizomycotina</taxon>
        <taxon>Dothideomycetes</taxon>
        <taxon>Pleosporomycetidae</taxon>
        <taxon>Mytilinidiales</taxon>
        <taxon>Mytilinidiaceae</taxon>
        <taxon>Lophium</taxon>
    </lineage>
</organism>
<sequence>MVDGNLFIPLSPPSSPRMSAFNATSPENEWQIQGLKSLDQGSVSSKNDMALLHAEVSGHPMDIHRRPMMRAHKSFPYSLKPPGQPLHRPTSSVDEHTSSPSSQRERITISNLEDLESSELPTMTFGGSAPASPVSRLTPPSLSGEKSDEHGDEQDEQDEFQDGDIISGDGDDEQRPAMSAAELRAQKRKMKRFRLTHNQTRFLMSEFTRQAHPDAAHRERLAREIPGLSPRQVQVWFQNRRAKLKRLTSDDRERMMRSRALPDDFDMTQALHSPFGTAHAMGTPLTSPGSYTPSFPEANMMRPLSIDTLRRMPDGSHISPTGISPAFGGFAFTPPQSATENLSPVSTGHENSFGYGSGQFDGGPRRSNPFIGSMSMSTSPAYAAHPNIPRLQLHADRVSRTRAESLSSPLRASMTYSNAGTDGGLNASNVHSHHQMESSHMGDEQSQRPFSGSMMPYGLGYSYSQIPGFQAGATTRVRSLSGSVPRRIELSTHYTPSRSATTPQTATFPNYTSSPLITPQSFQIPHMSAPHHITSFQNSYLRQDAGHGDSYPQVGAVIGEVLEGPNQENEESNDNSAQLQQSF</sequence>
<feature type="compositionally biased region" description="Basic and acidic residues" evidence="7">
    <location>
        <begin position="434"/>
        <end position="446"/>
    </location>
</feature>
<dbReference type="Pfam" id="PF00046">
    <property type="entry name" value="Homeodomain"/>
    <property type="match status" value="1"/>
</dbReference>
<proteinExistence type="predicted"/>
<name>A0A6A6R956_9PEZI</name>
<accession>A0A6A6R956</accession>
<feature type="region of interest" description="Disordered" evidence="7">
    <location>
        <begin position="399"/>
        <end position="449"/>
    </location>
</feature>